<dbReference type="Proteomes" id="UP000013827">
    <property type="component" value="Unassembled WGS sequence"/>
</dbReference>
<dbReference type="Gene3D" id="2.40.100.10">
    <property type="entry name" value="Cyclophilin-like"/>
    <property type="match status" value="1"/>
</dbReference>
<dbReference type="InterPro" id="IPR020892">
    <property type="entry name" value="Cyclophilin-type_PPIase_CS"/>
</dbReference>
<dbReference type="eggNOG" id="KOG0865">
    <property type="taxonomic scope" value="Eukaryota"/>
</dbReference>
<dbReference type="FunFam" id="2.40.100.10:FF:000025">
    <property type="entry name" value="Peptidyl-prolyl cis-trans isomerase CYP19-2"/>
    <property type="match status" value="1"/>
</dbReference>
<comment type="function">
    <text evidence="4">PPIases accelerate the folding of proteins. It catalyzes the cis-trans isomerization of proline imidic peptide bonds in oligopeptides.</text>
</comment>
<evidence type="ECO:0000256" key="2">
    <source>
        <dbReference type="ARBA" id="ARBA00023110"/>
    </source>
</evidence>
<protein>
    <recommendedName>
        <fullName evidence="4">Peptidyl-prolyl cis-trans isomerase</fullName>
        <shortName evidence="4">PPIase</shortName>
        <ecNumber evidence="4">5.2.1.8</ecNumber>
    </recommendedName>
</protein>
<dbReference type="Pfam" id="PF00160">
    <property type="entry name" value="Pro_isomerase"/>
    <property type="match status" value="1"/>
</dbReference>
<dbReference type="AlphaFoldDB" id="A0A0D3JTC2"/>
<dbReference type="GO" id="GO:0003755">
    <property type="term" value="F:peptidyl-prolyl cis-trans isomerase activity"/>
    <property type="evidence" value="ECO:0007669"/>
    <property type="project" value="UniProtKB-UniRule"/>
</dbReference>
<dbReference type="RefSeq" id="XP_005779186.1">
    <property type="nucleotide sequence ID" value="XM_005779129.1"/>
</dbReference>
<dbReference type="KEGG" id="ehx:EMIHUDRAFT_73528"/>
<keyword evidence="8" id="KW-1185">Reference proteome</keyword>
<dbReference type="PANTHER" id="PTHR11071:SF561">
    <property type="entry name" value="PEPTIDYL-PROLYL CIS-TRANS ISOMERASE D-RELATED"/>
    <property type="match status" value="1"/>
</dbReference>
<accession>A0A0D3JTC2</accession>
<feature type="domain" description="PPIase cyclophilin-type" evidence="6">
    <location>
        <begin position="13"/>
        <end position="182"/>
    </location>
</feature>
<feature type="region of interest" description="Disordered" evidence="5">
    <location>
        <begin position="186"/>
        <end position="234"/>
    </location>
</feature>
<dbReference type="GO" id="GO:0016018">
    <property type="term" value="F:cyclosporin A binding"/>
    <property type="evidence" value="ECO:0007669"/>
    <property type="project" value="TreeGrafter"/>
</dbReference>
<comment type="similarity">
    <text evidence="4">Belongs to the cyclophilin-type PPIase family.</text>
</comment>
<evidence type="ECO:0000256" key="5">
    <source>
        <dbReference type="SAM" id="MobiDB-lite"/>
    </source>
</evidence>
<dbReference type="HOGENOM" id="CLU_012062_4_3_1"/>
<dbReference type="SUPFAM" id="SSF50891">
    <property type="entry name" value="Cyclophilin-like"/>
    <property type="match status" value="1"/>
</dbReference>
<dbReference type="GO" id="GO:0005737">
    <property type="term" value="C:cytoplasm"/>
    <property type="evidence" value="ECO:0007669"/>
    <property type="project" value="TreeGrafter"/>
</dbReference>
<dbReference type="GO" id="GO:0006457">
    <property type="term" value="P:protein folding"/>
    <property type="evidence" value="ECO:0007669"/>
    <property type="project" value="InterPro"/>
</dbReference>
<dbReference type="GeneID" id="17272303"/>
<reference evidence="7" key="2">
    <citation type="submission" date="2024-10" db="UniProtKB">
        <authorList>
            <consortium name="EnsemblProtists"/>
        </authorList>
    </citation>
    <scope>IDENTIFICATION</scope>
</reference>
<organism evidence="7 8">
    <name type="scientific">Emiliania huxleyi (strain CCMP1516)</name>
    <dbReference type="NCBI Taxonomy" id="280463"/>
    <lineage>
        <taxon>Eukaryota</taxon>
        <taxon>Haptista</taxon>
        <taxon>Haptophyta</taxon>
        <taxon>Prymnesiophyceae</taxon>
        <taxon>Isochrysidales</taxon>
        <taxon>Noelaerhabdaceae</taxon>
        <taxon>Emiliania</taxon>
    </lineage>
</organism>
<evidence type="ECO:0000313" key="7">
    <source>
        <dbReference type="EnsemblProtists" id="EOD26757"/>
    </source>
</evidence>
<dbReference type="InterPro" id="IPR029000">
    <property type="entry name" value="Cyclophilin-like_dom_sf"/>
</dbReference>
<name>A0A0D3JTC2_EMIH1</name>
<evidence type="ECO:0000313" key="8">
    <source>
        <dbReference type="Proteomes" id="UP000013827"/>
    </source>
</evidence>
<dbReference type="EnsemblProtists" id="EOD26757">
    <property type="protein sequence ID" value="EOD26757"/>
    <property type="gene ID" value="EMIHUDRAFT_73528"/>
</dbReference>
<evidence type="ECO:0000256" key="1">
    <source>
        <dbReference type="ARBA" id="ARBA00000971"/>
    </source>
</evidence>
<dbReference type="PROSITE" id="PS00170">
    <property type="entry name" value="CSA_PPIASE_1"/>
    <property type="match status" value="1"/>
</dbReference>
<dbReference type="PaxDb" id="2903-EOD26757"/>
<evidence type="ECO:0000256" key="4">
    <source>
        <dbReference type="RuleBase" id="RU363019"/>
    </source>
</evidence>
<dbReference type="STRING" id="2903.R1CVP0"/>
<dbReference type="PRINTS" id="PR00153">
    <property type="entry name" value="CSAPPISMRASE"/>
</dbReference>
<sequence>MTEVDDSVTHRVYMDFSVGGSDAGRVVFGLCGKACPRTVENFRCLCTGEAGSVKVSKKRTVRLHYAGTAVHRVVPGFIVQGGDVTHSAGGTGGRSIYGPSFDDENFKLKHTGAGQLLMAHFGVANNNQSQWAVTLGHISEFERGHVFFGRVLEGMEVLQAIAMEGSAEGFTARPVVVEACGELDESGAPIEEVSRPADEPPALSAEVAEAEAEDGLRLEPNEGAGGGQSLDALD</sequence>
<dbReference type="EC" id="5.2.1.8" evidence="4"/>
<dbReference type="PROSITE" id="PS50072">
    <property type="entry name" value="CSA_PPIASE_2"/>
    <property type="match status" value="1"/>
</dbReference>
<evidence type="ECO:0000256" key="3">
    <source>
        <dbReference type="ARBA" id="ARBA00023235"/>
    </source>
</evidence>
<keyword evidence="2 4" id="KW-0697">Rotamase</keyword>
<keyword evidence="3 4" id="KW-0413">Isomerase</keyword>
<reference evidence="8" key="1">
    <citation type="journal article" date="2013" name="Nature">
        <title>Pan genome of the phytoplankton Emiliania underpins its global distribution.</title>
        <authorList>
            <person name="Read B.A."/>
            <person name="Kegel J."/>
            <person name="Klute M.J."/>
            <person name="Kuo A."/>
            <person name="Lefebvre S.C."/>
            <person name="Maumus F."/>
            <person name="Mayer C."/>
            <person name="Miller J."/>
            <person name="Monier A."/>
            <person name="Salamov A."/>
            <person name="Young J."/>
            <person name="Aguilar M."/>
            <person name="Claverie J.M."/>
            <person name="Frickenhaus S."/>
            <person name="Gonzalez K."/>
            <person name="Herman E.K."/>
            <person name="Lin Y.C."/>
            <person name="Napier J."/>
            <person name="Ogata H."/>
            <person name="Sarno A.F."/>
            <person name="Shmutz J."/>
            <person name="Schroeder D."/>
            <person name="de Vargas C."/>
            <person name="Verret F."/>
            <person name="von Dassow P."/>
            <person name="Valentin K."/>
            <person name="Van de Peer Y."/>
            <person name="Wheeler G."/>
            <person name="Dacks J.B."/>
            <person name="Delwiche C.F."/>
            <person name="Dyhrman S.T."/>
            <person name="Glockner G."/>
            <person name="John U."/>
            <person name="Richards T."/>
            <person name="Worden A.Z."/>
            <person name="Zhang X."/>
            <person name="Grigoriev I.V."/>
            <person name="Allen A.E."/>
            <person name="Bidle K."/>
            <person name="Borodovsky M."/>
            <person name="Bowler C."/>
            <person name="Brownlee C."/>
            <person name="Cock J.M."/>
            <person name="Elias M."/>
            <person name="Gladyshev V.N."/>
            <person name="Groth M."/>
            <person name="Guda C."/>
            <person name="Hadaegh A."/>
            <person name="Iglesias-Rodriguez M.D."/>
            <person name="Jenkins J."/>
            <person name="Jones B.M."/>
            <person name="Lawson T."/>
            <person name="Leese F."/>
            <person name="Lindquist E."/>
            <person name="Lobanov A."/>
            <person name="Lomsadze A."/>
            <person name="Malik S.B."/>
            <person name="Marsh M.E."/>
            <person name="Mackinder L."/>
            <person name="Mock T."/>
            <person name="Mueller-Roeber B."/>
            <person name="Pagarete A."/>
            <person name="Parker M."/>
            <person name="Probert I."/>
            <person name="Quesneville H."/>
            <person name="Raines C."/>
            <person name="Rensing S.A."/>
            <person name="Riano-Pachon D.M."/>
            <person name="Richier S."/>
            <person name="Rokitta S."/>
            <person name="Shiraiwa Y."/>
            <person name="Soanes D.M."/>
            <person name="van der Giezen M."/>
            <person name="Wahlund T.M."/>
            <person name="Williams B."/>
            <person name="Wilson W."/>
            <person name="Wolfe G."/>
            <person name="Wurch L.L."/>
        </authorList>
    </citation>
    <scope>NUCLEOTIDE SEQUENCE</scope>
</reference>
<comment type="catalytic activity">
    <reaction evidence="1 4">
        <text>[protein]-peptidylproline (omega=180) = [protein]-peptidylproline (omega=0)</text>
        <dbReference type="Rhea" id="RHEA:16237"/>
        <dbReference type="Rhea" id="RHEA-COMP:10747"/>
        <dbReference type="Rhea" id="RHEA-COMP:10748"/>
        <dbReference type="ChEBI" id="CHEBI:83833"/>
        <dbReference type="ChEBI" id="CHEBI:83834"/>
        <dbReference type="EC" id="5.2.1.8"/>
    </reaction>
</comment>
<dbReference type="PANTHER" id="PTHR11071">
    <property type="entry name" value="PEPTIDYL-PROLYL CIS-TRANS ISOMERASE"/>
    <property type="match status" value="1"/>
</dbReference>
<evidence type="ECO:0000259" key="6">
    <source>
        <dbReference type="PROSITE" id="PS50072"/>
    </source>
</evidence>
<proteinExistence type="inferred from homology"/>
<dbReference type="InterPro" id="IPR002130">
    <property type="entry name" value="Cyclophilin-type_PPIase_dom"/>
</dbReference>